<dbReference type="GO" id="GO:0015293">
    <property type="term" value="F:symporter activity"/>
    <property type="evidence" value="ECO:0007669"/>
    <property type="project" value="UniProtKB-KW"/>
</dbReference>
<dbReference type="Proteomes" id="UP000308838">
    <property type="component" value="Unassembled WGS sequence"/>
</dbReference>
<dbReference type="OrthoDB" id="9766690at2"/>
<evidence type="ECO:0000256" key="3">
    <source>
        <dbReference type="ARBA" id="ARBA00022448"/>
    </source>
</evidence>
<dbReference type="Gene3D" id="1.10.3860.10">
    <property type="entry name" value="Sodium:dicarboxylate symporter"/>
    <property type="match status" value="1"/>
</dbReference>
<dbReference type="InterPro" id="IPR001991">
    <property type="entry name" value="Na-dicarboxylate_symporter"/>
</dbReference>
<evidence type="ECO:0000313" key="8">
    <source>
        <dbReference type="EMBL" id="TKX31100.1"/>
    </source>
</evidence>
<comment type="subcellular location">
    <subcellularLocation>
        <location evidence="1">Membrane</location>
        <topology evidence="1">Multi-pass membrane protein</topology>
    </subcellularLocation>
</comment>
<evidence type="ECO:0000256" key="2">
    <source>
        <dbReference type="ARBA" id="ARBA00006148"/>
    </source>
</evidence>
<feature type="transmembrane region" description="Helical" evidence="7">
    <location>
        <begin position="185"/>
        <end position="208"/>
    </location>
</feature>
<dbReference type="InterPro" id="IPR036458">
    <property type="entry name" value="Na:dicarbo_symporter_sf"/>
</dbReference>
<comment type="similarity">
    <text evidence="2">Belongs to the dicarboxylate/amino acid:cation symporter (DAACS) (TC 2.A.23) family.</text>
</comment>
<keyword evidence="6 7" id="KW-0472">Membrane</keyword>
<dbReference type="GO" id="GO:0006835">
    <property type="term" value="P:dicarboxylic acid transport"/>
    <property type="evidence" value="ECO:0007669"/>
    <property type="project" value="TreeGrafter"/>
</dbReference>
<dbReference type="EMBL" id="NXLZ01000005">
    <property type="protein sequence ID" value="TKX31100.1"/>
    <property type="molecule type" value="Genomic_DNA"/>
</dbReference>
<gene>
    <name evidence="8" type="ORF">CQA69_03935</name>
</gene>
<keyword evidence="5 7" id="KW-1133">Transmembrane helix</keyword>
<name>A0A4U7BLR2_9BACT</name>
<keyword evidence="3" id="KW-0813">Transport</keyword>
<organism evidence="8 9">
    <name type="scientific">Campylobacter estrildidarum</name>
    <dbReference type="NCBI Taxonomy" id="2510189"/>
    <lineage>
        <taxon>Bacteria</taxon>
        <taxon>Pseudomonadati</taxon>
        <taxon>Campylobacterota</taxon>
        <taxon>Epsilonproteobacteria</taxon>
        <taxon>Campylobacterales</taxon>
        <taxon>Campylobacteraceae</taxon>
        <taxon>Campylobacter</taxon>
    </lineage>
</organism>
<comment type="caution">
    <text evidence="8">The sequence shown here is derived from an EMBL/GenBank/DDBJ whole genome shotgun (WGS) entry which is preliminary data.</text>
</comment>
<accession>A0A4U7BLR2</accession>
<dbReference type="SUPFAM" id="SSF118215">
    <property type="entry name" value="Proton glutamate symport protein"/>
    <property type="match status" value="1"/>
</dbReference>
<feature type="transmembrane region" description="Helical" evidence="7">
    <location>
        <begin position="93"/>
        <end position="115"/>
    </location>
</feature>
<evidence type="ECO:0000256" key="4">
    <source>
        <dbReference type="ARBA" id="ARBA00022692"/>
    </source>
</evidence>
<evidence type="ECO:0000256" key="7">
    <source>
        <dbReference type="SAM" id="Phobius"/>
    </source>
</evidence>
<sequence length="462" mass="51674">MENFLINFFHLSQIKSVILLFCVICLFILLRFLKQKLSFYWIMSIALVFGLVWGYFLLYLADFPNEGIEKLSVLDSLRWLCEIHIWMNFLNSLYISVLKLLVIPLIFISLIYVLINLDKKIQIKSLFSRVFFWFLFSTAISALIGICLAIFANLGGSNQVLSSAKNLKEIKGLNEVILNFIPSNIISAMNANNILGVIIFAFILSFGIRSLKENRGFRIFSLLIDFLHQVIMKISLYVIRIMPYFVITMIANALILNGYKVLIDSIYFIFLLYIAFILVFFVHTALLVLHGLNPFIYYKKAFPALLMAFSSRSSAGTLPVTISALKNLGVSSTNASFTASLGTTMGMNGCAGYYAGMIAVFMFHALNIPIGINEILTTIVLCVIVSFGIVGIPGITIMIISVILSGLGMQSHFALLVFVLAIDPILDMARTCSNVSGAMVVSLITDKEMKNLDITTYQKNEI</sequence>
<evidence type="ECO:0000256" key="1">
    <source>
        <dbReference type="ARBA" id="ARBA00004141"/>
    </source>
</evidence>
<reference evidence="8 9" key="1">
    <citation type="submission" date="2018-05" db="EMBL/GenBank/DDBJ databases">
        <title>Novel Campyloabacter and Helicobacter Species and Strains.</title>
        <authorList>
            <person name="Mannion A.J."/>
            <person name="Shen Z."/>
            <person name="Fox J.G."/>
        </authorList>
    </citation>
    <scope>NUCLEOTIDE SEQUENCE [LARGE SCALE GENOMIC DNA]</scope>
    <source>
        <strain evidence="9">MIT17-664</strain>
    </source>
</reference>
<dbReference type="GO" id="GO:0005886">
    <property type="term" value="C:plasma membrane"/>
    <property type="evidence" value="ECO:0007669"/>
    <property type="project" value="UniProtKB-SubCell"/>
</dbReference>
<protein>
    <submittedName>
        <fullName evidence="8">Sodium:dicarboxylate symporter</fullName>
    </submittedName>
</protein>
<keyword evidence="4 7" id="KW-0812">Transmembrane</keyword>
<dbReference type="PANTHER" id="PTHR42865">
    <property type="entry name" value="PROTON/GLUTAMATE-ASPARTATE SYMPORTER"/>
    <property type="match status" value="1"/>
</dbReference>
<feature type="transmembrane region" description="Helical" evidence="7">
    <location>
        <begin position="378"/>
        <end position="403"/>
    </location>
</feature>
<keyword evidence="9" id="KW-1185">Reference proteome</keyword>
<feature type="transmembrane region" description="Helical" evidence="7">
    <location>
        <begin position="345"/>
        <end position="366"/>
    </location>
</feature>
<evidence type="ECO:0000256" key="5">
    <source>
        <dbReference type="ARBA" id="ARBA00022989"/>
    </source>
</evidence>
<feature type="transmembrane region" description="Helical" evidence="7">
    <location>
        <begin position="12"/>
        <end position="33"/>
    </location>
</feature>
<feature type="transmembrane region" description="Helical" evidence="7">
    <location>
        <begin position="127"/>
        <end position="152"/>
    </location>
</feature>
<dbReference type="PRINTS" id="PR00173">
    <property type="entry name" value="EDTRNSPORT"/>
</dbReference>
<feature type="transmembrane region" description="Helical" evidence="7">
    <location>
        <begin position="265"/>
        <end position="289"/>
    </location>
</feature>
<feature type="transmembrane region" description="Helical" evidence="7">
    <location>
        <begin position="241"/>
        <end position="259"/>
    </location>
</feature>
<evidence type="ECO:0000256" key="6">
    <source>
        <dbReference type="ARBA" id="ARBA00023136"/>
    </source>
</evidence>
<dbReference type="PANTHER" id="PTHR42865:SF5">
    <property type="entry name" value="L-CYSTINE TRANSPORTER TCYP"/>
    <property type="match status" value="1"/>
</dbReference>
<evidence type="ECO:0000313" key="9">
    <source>
        <dbReference type="Proteomes" id="UP000308838"/>
    </source>
</evidence>
<proteinExistence type="inferred from homology"/>
<feature type="transmembrane region" description="Helical" evidence="7">
    <location>
        <begin position="40"/>
        <end position="61"/>
    </location>
</feature>
<dbReference type="Pfam" id="PF00375">
    <property type="entry name" value="SDF"/>
    <property type="match status" value="1"/>
</dbReference>
<dbReference type="AlphaFoldDB" id="A0A4U7BLR2"/>